<feature type="transmembrane region" description="Helical" evidence="1">
    <location>
        <begin position="33"/>
        <end position="55"/>
    </location>
</feature>
<dbReference type="InterPro" id="IPR053001">
    <property type="entry name" value="MNNG_permease-like"/>
</dbReference>
<evidence type="ECO:0000256" key="1">
    <source>
        <dbReference type="SAM" id="Phobius"/>
    </source>
</evidence>
<keyword evidence="1" id="KW-0472">Membrane</keyword>
<evidence type="ECO:0000313" key="3">
    <source>
        <dbReference type="EMBL" id="KAF7158912.1"/>
    </source>
</evidence>
<protein>
    <recommendedName>
        <fullName evidence="2">DUF3533 domain-containing protein</fullName>
    </recommendedName>
</protein>
<sequence length="456" mass="50969">MADEAEISAAVDDSPQPVSFFDSKLKNVRRRVFFQWGRTVLILCIYTLAVLSFFWGSQFHTEANQAALTVWVVDFDGRTEPSNTSNPLLGPVVVDVVNRISQSPTGHCGYSVKSPADFDYNPVAVRQGIYDEHAYAAVTVLPNATRLLHNAVSGNNPTYDPKGAIEIVTISARDQSTYSTKIQPQLRRLQMAIMSEFGPRWTQDLASQQLSNSRNLVQAQVPPQAVNPGIGFTTIDLRPFTPAAAMPSVTVGLIYLIIIAYFNFPFLLPVHAQFNKNSDDRPPLKISHWIIWRINSAIAAYFFLSLFYSLISLMFHIPFTNPPGPETEPSNNPNAYGNASFIVFWMLNWVGMAALGLPCEVMAMALGFPWSGLFLVFWVLSNVTTGFYSLDLAPGFYAWGRVWPLRRIIEAVRTILFDTRSHIGPDFAVLSTWVAVSLILYPVAAWIMWQRMKQGS</sequence>
<dbReference type="PANTHER" id="PTHR34814">
    <property type="entry name" value="NITROSOGUANIDINE RESISTANCE PROTEIN SNG1"/>
    <property type="match status" value="1"/>
</dbReference>
<proteinExistence type="predicted"/>
<accession>A0A8H6PR27</accession>
<keyword evidence="1" id="KW-1133">Transmembrane helix</keyword>
<feature type="transmembrane region" description="Helical" evidence="1">
    <location>
        <begin position="249"/>
        <end position="270"/>
    </location>
</feature>
<dbReference type="GO" id="GO:0016020">
    <property type="term" value="C:membrane"/>
    <property type="evidence" value="ECO:0007669"/>
    <property type="project" value="TreeGrafter"/>
</dbReference>
<dbReference type="Pfam" id="PF12051">
    <property type="entry name" value="DUF3533"/>
    <property type="match status" value="1"/>
</dbReference>
<feature type="domain" description="DUF3533" evidence="2">
    <location>
        <begin position="40"/>
        <end position="438"/>
    </location>
</feature>
<comment type="caution">
    <text evidence="3">The sequence shown here is derived from an EMBL/GenBank/DDBJ whole genome shotgun (WGS) entry which is preliminary data.</text>
</comment>
<keyword evidence="1" id="KW-0812">Transmembrane</keyword>
<evidence type="ECO:0000313" key="4">
    <source>
        <dbReference type="Proteomes" id="UP000654922"/>
    </source>
</evidence>
<feature type="transmembrane region" description="Helical" evidence="1">
    <location>
        <begin position="362"/>
        <end position="380"/>
    </location>
</feature>
<name>A0A8H6PR27_9EURO</name>
<gene>
    <name evidence="3" type="ORF">CNMCM5623_004091</name>
</gene>
<dbReference type="OrthoDB" id="2140105at2759"/>
<organism evidence="3 4">
    <name type="scientific">Aspergillus felis</name>
    <dbReference type="NCBI Taxonomy" id="1287682"/>
    <lineage>
        <taxon>Eukaryota</taxon>
        <taxon>Fungi</taxon>
        <taxon>Dikarya</taxon>
        <taxon>Ascomycota</taxon>
        <taxon>Pezizomycotina</taxon>
        <taxon>Eurotiomycetes</taxon>
        <taxon>Eurotiomycetidae</taxon>
        <taxon>Eurotiales</taxon>
        <taxon>Aspergillaceae</taxon>
        <taxon>Aspergillus</taxon>
        <taxon>Aspergillus subgen. Fumigati</taxon>
    </lineage>
</organism>
<evidence type="ECO:0000259" key="2">
    <source>
        <dbReference type="Pfam" id="PF12051"/>
    </source>
</evidence>
<dbReference type="EMBL" id="JACBAE010001383">
    <property type="protein sequence ID" value="KAF7158912.1"/>
    <property type="molecule type" value="Genomic_DNA"/>
</dbReference>
<feature type="transmembrane region" description="Helical" evidence="1">
    <location>
        <begin position="335"/>
        <end position="355"/>
    </location>
</feature>
<dbReference type="InterPro" id="IPR022703">
    <property type="entry name" value="DUF3533"/>
</dbReference>
<dbReference type="PANTHER" id="PTHR34814:SF1">
    <property type="entry name" value="NITROSOGUANIDINE RESISTANCE PROTEIN SNG1"/>
    <property type="match status" value="1"/>
</dbReference>
<reference evidence="3" key="1">
    <citation type="submission" date="2020-06" db="EMBL/GenBank/DDBJ databases">
        <title>Draft genome sequences of strains closely related to Aspergillus parafelis and Aspergillus hiratsukae.</title>
        <authorList>
            <person name="Dos Santos R.A.C."/>
            <person name="Rivero-Menendez O."/>
            <person name="Steenwyk J.L."/>
            <person name="Mead M.E."/>
            <person name="Goldman G.H."/>
            <person name="Alastruey-Izquierdo A."/>
            <person name="Rokas A."/>
        </authorList>
    </citation>
    <scope>NUCLEOTIDE SEQUENCE</scope>
    <source>
        <strain evidence="3">CNM-CM5623</strain>
    </source>
</reference>
<dbReference type="Proteomes" id="UP000654922">
    <property type="component" value="Unassembled WGS sequence"/>
</dbReference>
<dbReference type="AlphaFoldDB" id="A0A8H6PR27"/>
<feature type="transmembrane region" description="Helical" evidence="1">
    <location>
        <begin position="427"/>
        <end position="449"/>
    </location>
</feature>
<feature type="transmembrane region" description="Helical" evidence="1">
    <location>
        <begin position="290"/>
        <end position="315"/>
    </location>
</feature>